<organism evidence="8 9">
    <name type="scientific">Bursaphelenchus xylophilus</name>
    <name type="common">Pinewood nematode worm</name>
    <name type="synonym">Aphelenchoides xylophilus</name>
    <dbReference type="NCBI Taxonomy" id="6326"/>
    <lineage>
        <taxon>Eukaryota</taxon>
        <taxon>Metazoa</taxon>
        <taxon>Ecdysozoa</taxon>
        <taxon>Nematoda</taxon>
        <taxon>Chromadorea</taxon>
        <taxon>Rhabditida</taxon>
        <taxon>Tylenchina</taxon>
        <taxon>Tylenchomorpha</taxon>
        <taxon>Aphelenchoidea</taxon>
        <taxon>Aphelenchoididae</taxon>
        <taxon>Bursaphelenchus</taxon>
    </lineage>
</organism>
<keyword evidence="6" id="KW-1133">Transmembrane helix</keyword>
<dbReference type="Gene3D" id="3.40.50.2000">
    <property type="entry name" value="Glycogen Phosphorylase B"/>
    <property type="match status" value="2"/>
</dbReference>
<comment type="similarity">
    <text evidence="1">Belongs to the UDP-glycosyltransferase family.</text>
</comment>
<keyword evidence="6" id="KW-0812">Transmembrane</keyword>
<comment type="caution">
    <text evidence="8">The sequence shown here is derived from an EMBL/GenBank/DDBJ whole genome shotgun (WGS) entry which is preliminary data.</text>
</comment>
<dbReference type="PROSITE" id="PS00375">
    <property type="entry name" value="UDPGT"/>
    <property type="match status" value="2"/>
</dbReference>
<evidence type="ECO:0000256" key="5">
    <source>
        <dbReference type="ARBA" id="ARBA00047475"/>
    </source>
</evidence>
<dbReference type="GO" id="GO:0015020">
    <property type="term" value="F:glucuronosyltransferase activity"/>
    <property type="evidence" value="ECO:0007669"/>
    <property type="project" value="UniProtKB-EC"/>
</dbReference>
<sequence>MKNGFLKIFFSFCSYLFCHADAFKYLVISSNFVYSHTVYNAKIAETLQQHGHHVDFVLYKTNNFTHFDYKGELKNVTNIEPKELEEMSEKMASMTLFSDPFQRVSKLFTNQDIQNYIWIMQTYCYNLATDGKIKELMRTMKYDGMFSEVLDICAIGLSYVTKLRPLFITSPIPMSEAISYTLGIPYNPNVYPVQNDASPDGFHMTMLGRLQNWKYFIMSVFLQGRVFGDAAFYEKIPVQVPPPNKLMQRSALFIQNTNEYVELPKVSSAKVVQVGGIGISAPKNLSKDIQQIVDGAGKGVVYFSFGSLADSSMMPERVRQAFLGAFHRLPDYQFIWKFNEKLKEAGRNVHTVDWVDQVSLLNHPKMKAFITHCGLNGVNEAAFAGVPMVAVPLFGDQTYNTAVIKHAGIGVNLDKLKITEETVYNALITVLHSETIQRNSDNLAKLLQNLPESPKIRLINAVERATEFPEVYEKLTLPMAGMSVITYFGTNNYTKFNPGPLRNVTVITADSIDLMTETASKLKLFNDVFSDNEPLFGDDQVRPIFEAMKIYCKDLLYNEQVKKIAEEIKYDGIFTESHDVCGQSMTHIYNIKPLFLMSPVPIPEHSAIEMGIPFNPNVVPVLNRAPPNGVYMTLLERIQNWREYYDSTVKMSKWFANPEVYELTNLQLPHPAEFTKNAAFYIQNTNEFVDLPRPISLKQLFVGGVGITKAKALSEEIHQIYSSAKKGVVFFSFGSLADNKKLPQNVRTAFAEAFSQFPDYQFIWKFNDKLNESSIGNVHTLQWVDQVSILKHPKTKAFITHCGLNSLNEAAFAGVPLISVPLFGDQTYNTAIVKHIGNGVHLNKLKLTSKIIVKALNSVLNEEKYGKNARELSELLNNLPQSPEERLINAVEQATRFPEAYEKLILPGAKISFWAYFGLDIVGLLISLIVFSGFVVYLLFRVMVRIYLTVEKKNRKKLE</sequence>
<gene>
    <name evidence="8" type="ORF">BXYJ_LOCUS10345</name>
</gene>
<feature type="chain" id="PRO_5032990864" description="glucuronosyltransferase" evidence="7">
    <location>
        <begin position="21"/>
        <end position="959"/>
    </location>
</feature>
<dbReference type="InterPro" id="IPR002213">
    <property type="entry name" value="UDP_glucos_trans"/>
</dbReference>
<dbReference type="Proteomes" id="UP000582659">
    <property type="component" value="Unassembled WGS sequence"/>
</dbReference>
<dbReference type="EC" id="2.4.1.17" evidence="2"/>
<dbReference type="PANTHER" id="PTHR48043:SF145">
    <property type="entry name" value="FI06409P-RELATED"/>
    <property type="match status" value="1"/>
</dbReference>
<accession>A0A811LM25</accession>
<keyword evidence="6" id="KW-0472">Membrane</keyword>
<name>A0A811LM25_BURXY</name>
<comment type="catalytic activity">
    <reaction evidence="5">
        <text>glucuronate acceptor + UDP-alpha-D-glucuronate = acceptor beta-D-glucuronoside + UDP + H(+)</text>
        <dbReference type="Rhea" id="RHEA:21032"/>
        <dbReference type="ChEBI" id="CHEBI:15378"/>
        <dbReference type="ChEBI" id="CHEBI:58052"/>
        <dbReference type="ChEBI" id="CHEBI:58223"/>
        <dbReference type="ChEBI" id="CHEBI:132367"/>
        <dbReference type="ChEBI" id="CHEBI:132368"/>
        <dbReference type="EC" id="2.4.1.17"/>
    </reaction>
</comment>
<dbReference type="OrthoDB" id="5835829at2759"/>
<evidence type="ECO:0000313" key="8">
    <source>
        <dbReference type="EMBL" id="CAD5228239.1"/>
    </source>
</evidence>
<dbReference type="AlphaFoldDB" id="A0A811LM25"/>
<evidence type="ECO:0000256" key="7">
    <source>
        <dbReference type="SAM" id="SignalP"/>
    </source>
</evidence>
<dbReference type="SMR" id="A0A811LM25"/>
<keyword evidence="4" id="KW-0808">Transferase</keyword>
<keyword evidence="3" id="KW-0328">Glycosyltransferase</keyword>
<dbReference type="PANTHER" id="PTHR48043">
    <property type="entry name" value="EG:EG0003.4 PROTEIN-RELATED"/>
    <property type="match status" value="1"/>
</dbReference>
<dbReference type="EMBL" id="CAJFDI010000004">
    <property type="protein sequence ID" value="CAD5228239.1"/>
    <property type="molecule type" value="Genomic_DNA"/>
</dbReference>
<protein>
    <recommendedName>
        <fullName evidence="2">glucuronosyltransferase</fullName>
        <ecNumber evidence="2">2.4.1.17</ecNumber>
    </recommendedName>
</protein>
<dbReference type="CDD" id="cd03784">
    <property type="entry name" value="GT1_Gtf-like"/>
    <property type="match status" value="2"/>
</dbReference>
<reference evidence="8" key="1">
    <citation type="submission" date="2020-09" db="EMBL/GenBank/DDBJ databases">
        <authorList>
            <person name="Kikuchi T."/>
        </authorList>
    </citation>
    <scope>NUCLEOTIDE SEQUENCE</scope>
    <source>
        <strain evidence="8">Ka4C1</strain>
    </source>
</reference>
<dbReference type="InterPro" id="IPR035595">
    <property type="entry name" value="UDP_glycos_trans_CS"/>
</dbReference>
<feature type="signal peptide" evidence="7">
    <location>
        <begin position="1"/>
        <end position="20"/>
    </location>
</feature>
<evidence type="ECO:0000256" key="6">
    <source>
        <dbReference type="SAM" id="Phobius"/>
    </source>
</evidence>
<dbReference type="FunFam" id="3.40.50.2000:FF:000021">
    <property type="entry name" value="UDP-glucuronosyltransferase"/>
    <property type="match status" value="2"/>
</dbReference>
<dbReference type="InterPro" id="IPR050271">
    <property type="entry name" value="UDP-glycosyltransferase"/>
</dbReference>
<evidence type="ECO:0000256" key="2">
    <source>
        <dbReference type="ARBA" id="ARBA00012544"/>
    </source>
</evidence>
<keyword evidence="7" id="KW-0732">Signal</keyword>
<keyword evidence="9" id="KW-1185">Reference proteome</keyword>
<dbReference type="EMBL" id="CAJFCV020000004">
    <property type="protein sequence ID" value="CAG9118760.1"/>
    <property type="molecule type" value="Genomic_DNA"/>
</dbReference>
<evidence type="ECO:0000313" key="9">
    <source>
        <dbReference type="Proteomes" id="UP000659654"/>
    </source>
</evidence>
<evidence type="ECO:0000256" key="3">
    <source>
        <dbReference type="ARBA" id="ARBA00022676"/>
    </source>
</evidence>
<evidence type="ECO:0000256" key="4">
    <source>
        <dbReference type="ARBA" id="ARBA00022679"/>
    </source>
</evidence>
<evidence type="ECO:0000256" key="1">
    <source>
        <dbReference type="ARBA" id="ARBA00009995"/>
    </source>
</evidence>
<dbReference type="SUPFAM" id="SSF53756">
    <property type="entry name" value="UDP-Glycosyltransferase/glycogen phosphorylase"/>
    <property type="match status" value="2"/>
</dbReference>
<proteinExistence type="inferred from homology"/>
<feature type="transmembrane region" description="Helical" evidence="6">
    <location>
        <begin position="913"/>
        <end position="940"/>
    </location>
</feature>
<dbReference type="Proteomes" id="UP000659654">
    <property type="component" value="Unassembled WGS sequence"/>
</dbReference>
<dbReference type="Pfam" id="PF00201">
    <property type="entry name" value="UDPGT"/>
    <property type="match status" value="2"/>
</dbReference>